<evidence type="ECO:0008006" key="3">
    <source>
        <dbReference type="Google" id="ProtNLM"/>
    </source>
</evidence>
<accession>X1FQE3</accession>
<dbReference type="Gene3D" id="3.30.420.280">
    <property type="match status" value="1"/>
</dbReference>
<gene>
    <name evidence="2" type="ORF">S03H2_12649</name>
</gene>
<name>X1FQE3_9ZZZZ</name>
<feature type="region of interest" description="Disordered" evidence="1">
    <location>
        <begin position="1"/>
        <end position="24"/>
    </location>
</feature>
<reference evidence="2" key="1">
    <citation type="journal article" date="2014" name="Front. Microbiol.">
        <title>High frequency of phylogenetically diverse reductive dehalogenase-homologous genes in deep subseafloor sedimentary metagenomes.</title>
        <authorList>
            <person name="Kawai M."/>
            <person name="Futagami T."/>
            <person name="Toyoda A."/>
            <person name="Takaki Y."/>
            <person name="Nishi S."/>
            <person name="Hori S."/>
            <person name="Arai W."/>
            <person name="Tsubouchi T."/>
            <person name="Morono Y."/>
            <person name="Uchiyama I."/>
            <person name="Ito T."/>
            <person name="Fujiyama A."/>
            <person name="Inagaki F."/>
            <person name="Takami H."/>
        </authorList>
    </citation>
    <scope>NUCLEOTIDE SEQUENCE</scope>
    <source>
        <strain evidence="2">Expedition CK06-06</strain>
    </source>
</reference>
<comment type="caution">
    <text evidence="2">The sequence shown here is derived from an EMBL/GenBank/DDBJ whole genome shotgun (WGS) entry which is preliminary data.</text>
</comment>
<evidence type="ECO:0000256" key="1">
    <source>
        <dbReference type="SAM" id="MobiDB-lite"/>
    </source>
</evidence>
<feature type="non-terminal residue" evidence="2">
    <location>
        <position position="1"/>
    </location>
</feature>
<feature type="compositionally biased region" description="Basic and acidic residues" evidence="1">
    <location>
        <begin position="1"/>
        <end position="17"/>
    </location>
</feature>
<protein>
    <recommendedName>
        <fullName evidence="3">Terminase large subunit gp17-like C-terminal domain-containing protein</fullName>
    </recommendedName>
</protein>
<dbReference type="EMBL" id="BARU01006428">
    <property type="protein sequence ID" value="GAH47212.1"/>
    <property type="molecule type" value="Genomic_DNA"/>
</dbReference>
<dbReference type="AlphaFoldDB" id="X1FQE3"/>
<evidence type="ECO:0000313" key="2">
    <source>
        <dbReference type="EMBL" id="GAH47212.1"/>
    </source>
</evidence>
<proteinExistence type="predicted"/>
<sequence>SRTSRHYPDRVNDDMQTEKSFTPGEKKRVRENYQAQQNLYHPGGTREDNVGTPYFTDDLIAGLRSGEFGKMRIYMRSALVDAKGQPTNQYEWDPKREKIILPQGVRLWFPQVLSQRRLEEKRKILARRHFASQYLCEPIAAGEQEFDPDWFVMYDKLPEGKVFNCYVLADWGGERSGNHYTAIVVIYVDAEGNFYIHDGVCGNFLAPLSISELFRLIRDNATNPAVREMTFAPERNTFQTLYEQEVRRRKIKEGLRFRIVPLKPHGDHKEDRIRSVQPIAEQGRIWVNRHIGEKMEDGLGKFTQEILREWREFPVGKFDDCIDATGYITRQGLIRAPYQPAPVQDEDDEFDLNAYYREKTRRDLRQLPGATRRRGSPIGIGGRF</sequence>
<organism evidence="2">
    <name type="scientific">marine sediment metagenome</name>
    <dbReference type="NCBI Taxonomy" id="412755"/>
    <lineage>
        <taxon>unclassified sequences</taxon>
        <taxon>metagenomes</taxon>
        <taxon>ecological metagenomes</taxon>
    </lineage>
</organism>